<organism evidence="2 3">
    <name type="scientific">Halogeometricum limi</name>
    <dbReference type="NCBI Taxonomy" id="555875"/>
    <lineage>
        <taxon>Archaea</taxon>
        <taxon>Methanobacteriati</taxon>
        <taxon>Methanobacteriota</taxon>
        <taxon>Stenosarchaea group</taxon>
        <taxon>Halobacteria</taxon>
        <taxon>Halobacteriales</taxon>
        <taxon>Haloferacaceae</taxon>
        <taxon>Halogeometricum</taxon>
    </lineage>
</organism>
<keyword evidence="3" id="KW-1185">Reference proteome</keyword>
<evidence type="ECO:0000313" key="2">
    <source>
        <dbReference type="EMBL" id="SFR47107.1"/>
    </source>
</evidence>
<dbReference type="EMBL" id="FOYS01000002">
    <property type="protein sequence ID" value="SFR47107.1"/>
    <property type="molecule type" value="Genomic_DNA"/>
</dbReference>
<dbReference type="PANTHER" id="PTHR34293">
    <property type="entry name" value="HTH-TYPE TRANSCRIPTIONAL REGULATOR TRMBL2"/>
    <property type="match status" value="1"/>
</dbReference>
<dbReference type="PANTHER" id="PTHR34293:SF1">
    <property type="entry name" value="HTH-TYPE TRANSCRIPTIONAL REGULATOR TRMBL2"/>
    <property type="match status" value="1"/>
</dbReference>
<dbReference type="InterPro" id="IPR002831">
    <property type="entry name" value="Tscrpt_reg_TrmB_N"/>
</dbReference>
<dbReference type="AlphaFoldDB" id="A0A1I6GYH9"/>
<dbReference type="InterPro" id="IPR051797">
    <property type="entry name" value="TrmB-like"/>
</dbReference>
<dbReference type="STRING" id="555875.SAMN04488124_1690"/>
<proteinExistence type="predicted"/>
<protein>
    <submittedName>
        <fullName evidence="2">Sugar-specific transcriptional regulator TrmB</fullName>
    </submittedName>
</protein>
<evidence type="ECO:0000259" key="1">
    <source>
        <dbReference type="Pfam" id="PF01978"/>
    </source>
</evidence>
<dbReference type="InterPro" id="IPR036390">
    <property type="entry name" value="WH_DNA-bd_sf"/>
</dbReference>
<feature type="domain" description="Transcription regulator TrmB N-terminal" evidence="1">
    <location>
        <begin position="17"/>
        <end position="84"/>
    </location>
</feature>
<dbReference type="InterPro" id="IPR036388">
    <property type="entry name" value="WH-like_DNA-bd_sf"/>
</dbReference>
<gene>
    <name evidence="2" type="ORF">SAMN04488124_1690</name>
</gene>
<dbReference type="Pfam" id="PF01978">
    <property type="entry name" value="TrmB"/>
    <property type="match status" value="1"/>
</dbReference>
<reference evidence="3" key="1">
    <citation type="submission" date="2016-10" db="EMBL/GenBank/DDBJ databases">
        <authorList>
            <person name="Varghese N."/>
            <person name="Submissions S."/>
        </authorList>
    </citation>
    <scope>NUCLEOTIDE SEQUENCE [LARGE SCALE GENOMIC DNA]</scope>
    <source>
        <strain evidence="3">CGMCC 1.8711</strain>
    </source>
</reference>
<dbReference type="SUPFAM" id="SSF46785">
    <property type="entry name" value="Winged helix' DNA-binding domain"/>
    <property type="match status" value="1"/>
</dbReference>
<dbReference type="OrthoDB" id="30795at2157"/>
<sequence>MPTYQSETATENAVGALSSLGLTSYEAKCYVALLRLGRGTAREVADVSTVPRSRVYDAMKSLHEQGFVDIEYSNPRTYQPVSLERALELISSRREDHETALREAAAHLPATDVDDGGDDDGVWTVAKHDHVRDRESRLLDAATDRVLAYARAESLTQPFLGDVARLLERGVEVTLLVDSEAARRRAVDELGEDAAVVNLEESLRLVRPDDGDSGHVARAFSVDYEAAMVVSAEVNGHTGTRRESAVWSRGNGPGIGFVHLVTGTLDAATR</sequence>
<dbReference type="Gene3D" id="1.10.10.10">
    <property type="entry name" value="Winged helix-like DNA-binding domain superfamily/Winged helix DNA-binding domain"/>
    <property type="match status" value="1"/>
</dbReference>
<dbReference type="Proteomes" id="UP000243250">
    <property type="component" value="Unassembled WGS sequence"/>
</dbReference>
<dbReference type="RefSeq" id="WP_089879152.1">
    <property type="nucleotide sequence ID" value="NZ_FOYS01000002.1"/>
</dbReference>
<evidence type="ECO:0000313" key="3">
    <source>
        <dbReference type="Proteomes" id="UP000243250"/>
    </source>
</evidence>
<accession>A0A1I6GYH9</accession>
<name>A0A1I6GYH9_9EURY</name>